<accession>A0A146K456</accession>
<proteinExistence type="predicted"/>
<sequence>MESTMQSNPHTPKRRLSLINTKKEDLSCSFCVESLARLIRTILLVNSKDAAYYFDNSIIKRPCIFCSGKTYAFRDESEIIKIIEKQSIETILPEFSDDKPFRNYITNYFDIDNTIEKLQNVYNVNLDVKKMSEDIITHQETVKRLLNVDGQIIQQLNDVQDINKYLKADVDTLDFKQLEDMIKYNVDMQETQQYDAFMSTKTPSRPIAKKPMMKGNSVENFKRMQQLAMSAVNRKGENNLLKDIADDSMGDIRVYVSKTISIESALVSVLRSWLTSPYSIKNILQGTCPPPTIDAYDLFYQNEQMLGRPIGLPSMLSIFKNREMEQESHDCEYIPQISELLNIQNQCKKQFNYYMQTLDPTTLSKNQAKFSNQLISQMLQHTLVQYPVEQMQKLHLTSFYKLTVCVLLQAIKFTEKSMTQKWIQQQIQIAINDGSESAFSTNWFVDSFKQKRNRKLQQKIGLKLDKRVPGWPEQFELDLKMENFTSNGLGYIPAFLRHLSKFRTLVFDDEDCTLQKCVLYQFEQLQCNSKVIVVQRHHTAGASLQAATVEALVNDPQLLKKFILNLDQSGHLTVKHLSLDTIQILLNNGELGLLCEWMCLVFDELMKYCNAKPAELGYKNTIQHLIEPSEKHVQKQYYLKQKLQEYFTNNLVQMGICLNALFSALSESNSIMIAPIMMRVASLKKNVTGDPLMCQLQARAIIQLKILLGMQLKVRTGPMMETIQFNSRKLIPLVTKIQYVKQILLQSNIHLLITSKQIVNQIQLAPISVLGYEKQTTKVDLIKAMLNHRNIYVPVVANGQMYDGQKSGPCSIIIDAESHEQKQRKLTIIIADHQIYVYEGNKLENYIGAISLVDAVVCMIEDQKEKSIGITTKFPRLRSYLIKSYKNDDIDELYISIVGAII</sequence>
<protein>
    <submittedName>
        <fullName evidence="1">Uncharacterized protein</fullName>
    </submittedName>
</protein>
<organism evidence="1">
    <name type="scientific">Trepomonas sp. PC1</name>
    <dbReference type="NCBI Taxonomy" id="1076344"/>
    <lineage>
        <taxon>Eukaryota</taxon>
        <taxon>Metamonada</taxon>
        <taxon>Diplomonadida</taxon>
        <taxon>Hexamitidae</taxon>
        <taxon>Hexamitinae</taxon>
        <taxon>Trepomonas</taxon>
    </lineage>
</organism>
<dbReference type="EMBL" id="GDID01006255">
    <property type="protein sequence ID" value="JAP90351.1"/>
    <property type="molecule type" value="Transcribed_RNA"/>
</dbReference>
<reference evidence="1" key="1">
    <citation type="submission" date="2015-07" db="EMBL/GenBank/DDBJ databases">
        <title>Adaptation to a free-living lifestyle via gene acquisitions in the diplomonad Trepomonas sp. PC1.</title>
        <authorList>
            <person name="Xu F."/>
            <person name="Jerlstrom-Hultqvist J."/>
            <person name="Kolisko M."/>
            <person name="Simpson A.G.B."/>
            <person name="Roger A.J."/>
            <person name="Svard S.G."/>
            <person name="Andersson J.O."/>
        </authorList>
    </citation>
    <scope>NUCLEOTIDE SEQUENCE</scope>
    <source>
        <strain evidence="1">PC1</strain>
    </source>
</reference>
<dbReference type="AlphaFoldDB" id="A0A146K456"/>
<gene>
    <name evidence="1" type="ORF">TPC1_30154</name>
</gene>
<evidence type="ECO:0000313" key="1">
    <source>
        <dbReference type="EMBL" id="JAP90351.1"/>
    </source>
</evidence>
<name>A0A146K456_9EUKA</name>
<feature type="non-terminal residue" evidence="1">
    <location>
        <position position="1"/>
    </location>
</feature>
<feature type="non-terminal residue" evidence="1">
    <location>
        <position position="902"/>
    </location>
</feature>